<keyword evidence="8" id="KW-1185">Reference proteome</keyword>
<feature type="coiled-coil region" evidence="4">
    <location>
        <begin position="333"/>
        <end position="367"/>
    </location>
</feature>
<evidence type="ECO:0000256" key="2">
    <source>
        <dbReference type="ARBA" id="ARBA00011322"/>
    </source>
</evidence>
<evidence type="ECO:0000256" key="1">
    <source>
        <dbReference type="ARBA" id="ARBA00006930"/>
    </source>
</evidence>
<dbReference type="InterPro" id="IPR038729">
    <property type="entry name" value="Rad50/SbcC_AAA"/>
</dbReference>
<accession>A0A2T1DN15</accession>
<dbReference type="InterPro" id="IPR027417">
    <property type="entry name" value="P-loop_NTPase"/>
</dbReference>
<keyword evidence="7" id="KW-0067">ATP-binding</keyword>
<comment type="similarity">
    <text evidence="1">Belongs to the SMC family. SbcC subfamily.</text>
</comment>
<organism evidence="7 8">
    <name type="scientific">Phormidesmis priestleyi ULC007</name>
    <dbReference type="NCBI Taxonomy" id="1920490"/>
    <lineage>
        <taxon>Bacteria</taxon>
        <taxon>Bacillati</taxon>
        <taxon>Cyanobacteriota</taxon>
        <taxon>Cyanophyceae</taxon>
        <taxon>Leptolyngbyales</taxon>
        <taxon>Leptolyngbyaceae</taxon>
        <taxon>Phormidesmis</taxon>
    </lineage>
</organism>
<feature type="coiled-coil region" evidence="4">
    <location>
        <begin position="598"/>
        <end position="659"/>
    </location>
</feature>
<evidence type="ECO:0000313" key="8">
    <source>
        <dbReference type="Proteomes" id="UP000238634"/>
    </source>
</evidence>
<dbReference type="Pfam" id="PF13476">
    <property type="entry name" value="AAA_23"/>
    <property type="match status" value="1"/>
</dbReference>
<reference evidence="7 8" key="2">
    <citation type="submission" date="2018-03" db="EMBL/GenBank/DDBJ databases">
        <title>The ancient ancestry and fast evolution of plastids.</title>
        <authorList>
            <person name="Moore K.R."/>
            <person name="Magnabosco C."/>
            <person name="Momper L."/>
            <person name="Gold D.A."/>
            <person name="Bosak T."/>
            <person name="Fournier G.P."/>
        </authorList>
    </citation>
    <scope>NUCLEOTIDE SEQUENCE [LARGE SCALE GENOMIC DNA]</scope>
    <source>
        <strain evidence="7 8">ULC007</strain>
    </source>
</reference>
<comment type="subunit">
    <text evidence="2">Heterodimer of SbcC and SbcD.</text>
</comment>
<dbReference type="RefSeq" id="WP_073068876.1">
    <property type="nucleotide sequence ID" value="NZ_MPPI01000001.1"/>
</dbReference>
<dbReference type="Gene3D" id="3.40.50.300">
    <property type="entry name" value="P-loop containing nucleotide triphosphate hydrolases"/>
    <property type="match status" value="2"/>
</dbReference>
<feature type="coiled-coil region" evidence="4">
    <location>
        <begin position="174"/>
        <end position="291"/>
    </location>
</feature>
<keyword evidence="4" id="KW-0175">Coiled coil</keyword>
<dbReference type="SUPFAM" id="SSF52540">
    <property type="entry name" value="P-loop containing nucleoside triphosphate hydrolases"/>
    <property type="match status" value="2"/>
</dbReference>
<dbReference type="Gene3D" id="1.10.287.510">
    <property type="entry name" value="Helix hairpin bin"/>
    <property type="match status" value="1"/>
</dbReference>
<dbReference type="GO" id="GO:0006302">
    <property type="term" value="P:double-strand break repair"/>
    <property type="evidence" value="ECO:0007669"/>
    <property type="project" value="InterPro"/>
</dbReference>
<gene>
    <name evidence="7" type="ORF">C7B65_00015</name>
</gene>
<dbReference type="STRING" id="1920490.GCA_001895925_00550"/>
<feature type="region of interest" description="Disordered" evidence="5">
    <location>
        <begin position="523"/>
        <end position="543"/>
    </location>
</feature>
<evidence type="ECO:0000259" key="6">
    <source>
        <dbReference type="Pfam" id="PF13476"/>
    </source>
</evidence>
<evidence type="ECO:0000256" key="5">
    <source>
        <dbReference type="SAM" id="MobiDB-lite"/>
    </source>
</evidence>
<keyword evidence="7" id="KW-0547">Nucleotide-binding</keyword>
<comment type="caution">
    <text evidence="7">The sequence shown here is derived from an EMBL/GenBank/DDBJ whole genome shotgun (WGS) entry which is preliminary data.</text>
</comment>
<feature type="coiled-coil region" evidence="4">
    <location>
        <begin position="786"/>
        <end position="869"/>
    </location>
</feature>
<dbReference type="GO" id="GO:0016887">
    <property type="term" value="F:ATP hydrolysis activity"/>
    <property type="evidence" value="ECO:0007669"/>
    <property type="project" value="InterPro"/>
</dbReference>
<evidence type="ECO:0000256" key="3">
    <source>
        <dbReference type="ARBA" id="ARBA00013368"/>
    </source>
</evidence>
<dbReference type="OrthoDB" id="9795626at2"/>
<dbReference type="GO" id="GO:0005524">
    <property type="term" value="F:ATP binding"/>
    <property type="evidence" value="ECO:0007669"/>
    <property type="project" value="UniProtKB-KW"/>
</dbReference>
<dbReference type="Pfam" id="PF13558">
    <property type="entry name" value="SbcC_Walker_B"/>
    <property type="match status" value="1"/>
</dbReference>
<evidence type="ECO:0000313" key="7">
    <source>
        <dbReference type="EMBL" id="PSB21852.1"/>
    </source>
</evidence>
<name>A0A2T1DN15_9CYAN</name>
<feature type="compositionally biased region" description="Polar residues" evidence="5">
    <location>
        <begin position="530"/>
        <end position="543"/>
    </location>
</feature>
<protein>
    <recommendedName>
        <fullName evidence="3">Nuclease SbcCD subunit C</fullName>
    </recommendedName>
</protein>
<feature type="domain" description="Rad50/SbcC-type AAA" evidence="6">
    <location>
        <begin position="5"/>
        <end position="232"/>
    </location>
</feature>
<dbReference type="Proteomes" id="UP000238634">
    <property type="component" value="Unassembled WGS sequence"/>
</dbReference>
<evidence type="ECO:0000256" key="4">
    <source>
        <dbReference type="SAM" id="Coils"/>
    </source>
</evidence>
<dbReference type="EMBL" id="PVWG01000001">
    <property type="protein sequence ID" value="PSB21852.1"/>
    <property type="molecule type" value="Genomic_DNA"/>
</dbReference>
<proteinExistence type="inferred from homology"/>
<reference evidence="7 8" key="1">
    <citation type="submission" date="2018-02" db="EMBL/GenBank/DDBJ databases">
        <authorList>
            <person name="Cohen D.B."/>
            <person name="Kent A.D."/>
        </authorList>
    </citation>
    <scope>NUCLEOTIDE SEQUENCE [LARGE SCALE GENOMIC DNA]</scope>
    <source>
        <strain evidence="7 8">ULC007</strain>
    </source>
</reference>
<dbReference type="PANTHER" id="PTHR32114">
    <property type="entry name" value="ABC TRANSPORTER ABCH.3"/>
    <property type="match status" value="1"/>
</dbReference>
<dbReference type="AlphaFoldDB" id="A0A2T1DN15"/>
<dbReference type="SUPFAM" id="SSF75712">
    <property type="entry name" value="Rad50 coiled-coil Zn hook"/>
    <property type="match status" value="1"/>
</dbReference>
<dbReference type="PANTHER" id="PTHR32114:SF2">
    <property type="entry name" value="ABC TRANSPORTER ABCH.3"/>
    <property type="match status" value="1"/>
</dbReference>
<sequence>MIPQQLTLKNFLSYRAATLDFRGLHTACVCGANGAGKSSLLEAIAWAIWGESRAASEDDVIHVGEAEARVEFVFSMHQQTYRVIRTRQRGNGVALEFQIAHGAIASHNSDSHLPSFRSLTEKGIRATQHLILEHLKLDYDTFVNSAYLRQGRADEFMLKRPGDRKQILADLLKLQRYDELAEQAKDKSRQFKGQVELLERNLASIQQQLQQTEAIALERAQLEATLAQMQQQQTAYNEQLQNLLARQQHRQTTKQQLTWQQQQQRNLNQDCQRLQKELTQIDHQRQTLIELLQQERAIANGYQQWQTLQMREDGFTTKFQAHQVAQAKRQQYQQQQTTKLNDLQNQLQNLQAQGVVLEQQFQEIQRTLSKAADVEAGVEQLREARLQLTHLDQLQMQVAPLLQRRQHLQSDLDRASTRLTARLDELRTSAHQLQTQQQRQPKLQRAAVEVADRIEALEKLKLYQEQVREKGLERRSFMDRLQAHQRDHEAHLAELDHKLRMLKQGTLGDQDLAELERELTADRVTDEQSIHSTESSSATQSVATLTQPSILDPQNSSYPPCPLCDRPLDEPHWNLVLQKHEQQRQEVFDQIWVIREQLAVSEREIQVLRREYAELDTQLAQFGSALERRGQLQEQLQTTADVQKSLEQLTVEASQLEQQLHDRDYATDVQEELTLLDRSLQQLSYDEKDHALARGAVDRWRWAEIKLADIKQAQRRQAQMTAHQPELTAQVSQLEQQIEQLQADTAAGFVQSDRQIAEIGYDLAQHNALRVALRQAQPWQLRFQELRQAQQQFPQVQQRLQDLAQTLQTRLNELQTVSLHTQELVSYLEQTSDFTAQIQAIEQELQRQRQQLDEQLARLGRLQQQQQQQDALRIQDGELRTQLTLARQQSRVYQELALAFGKNGIQALLIENVLPQLEATTNQILSRLSANQLHVQFVTQRTARSAKSSSKSTRGITQNPKSIETLDILIADAHGTRPYETYSGGEAFRVNFAIRLALARLLSHRSGTALQMLIVDEGFGTQDQEGCDRLIAAINAIAPDFSCILTVTHMPYFREAFQARIEVTKTSEGSQIMLCL</sequence>